<dbReference type="EMBL" id="JAUKUD010000001">
    <property type="protein sequence ID" value="KAK0752783.1"/>
    <property type="molecule type" value="Genomic_DNA"/>
</dbReference>
<evidence type="ECO:0000313" key="4">
    <source>
        <dbReference type="EMBL" id="KAK0752783.1"/>
    </source>
</evidence>
<dbReference type="AlphaFoldDB" id="A0AA40F7S9"/>
<feature type="compositionally biased region" description="Basic residues" evidence="2">
    <location>
        <begin position="66"/>
        <end position="77"/>
    </location>
</feature>
<dbReference type="PANTHER" id="PTHR37987:SF1">
    <property type="entry name" value="OXO-4-HYDROXY-4-CARBOXY-5-UREIDOIMIDAZOLINE DECARBOXYLASE DOMAIN-CONTAINING PROTEIN"/>
    <property type="match status" value="1"/>
</dbReference>
<accession>A0AA40F7S9</accession>
<feature type="compositionally biased region" description="Basic and acidic residues" evidence="2">
    <location>
        <begin position="86"/>
        <end position="105"/>
    </location>
</feature>
<name>A0AA40F7S9_9PEZI</name>
<dbReference type="Pfam" id="PF09349">
    <property type="entry name" value="OHCU_decarbox"/>
    <property type="match status" value="1"/>
</dbReference>
<feature type="region of interest" description="Disordered" evidence="2">
    <location>
        <begin position="66"/>
        <end position="120"/>
    </location>
</feature>
<evidence type="ECO:0000313" key="5">
    <source>
        <dbReference type="Proteomes" id="UP001172155"/>
    </source>
</evidence>
<dbReference type="InterPro" id="IPR036778">
    <property type="entry name" value="OHCU_decarboxylase_sf"/>
</dbReference>
<protein>
    <submittedName>
        <fullName evidence="4">Oxo-4-hydroxy-4-carboxy-5-ureidoimidazoline decarboxylase</fullName>
    </submittedName>
</protein>
<dbReference type="PANTHER" id="PTHR37987">
    <property type="entry name" value="CHROMOSOME 9, WHOLE GENOME SHOTGUN SEQUENCE"/>
    <property type="match status" value="1"/>
</dbReference>
<dbReference type="SUPFAM" id="SSF158694">
    <property type="entry name" value="UraD-Like"/>
    <property type="match status" value="1"/>
</dbReference>
<keyword evidence="1" id="KW-0659">Purine metabolism</keyword>
<evidence type="ECO:0000256" key="2">
    <source>
        <dbReference type="SAM" id="MobiDB-lite"/>
    </source>
</evidence>
<reference evidence="4" key="1">
    <citation type="submission" date="2023-06" db="EMBL/GenBank/DDBJ databases">
        <title>Genome-scale phylogeny and comparative genomics of the fungal order Sordariales.</title>
        <authorList>
            <consortium name="Lawrence Berkeley National Laboratory"/>
            <person name="Hensen N."/>
            <person name="Bonometti L."/>
            <person name="Westerberg I."/>
            <person name="Brannstrom I.O."/>
            <person name="Guillou S."/>
            <person name="Cros-Aarteil S."/>
            <person name="Calhoun S."/>
            <person name="Haridas S."/>
            <person name="Kuo A."/>
            <person name="Mondo S."/>
            <person name="Pangilinan J."/>
            <person name="Riley R."/>
            <person name="LaButti K."/>
            <person name="Andreopoulos B."/>
            <person name="Lipzen A."/>
            <person name="Chen C."/>
            <person name="Yanf M."/>
            <person name="Daum C."/>
            <person name="Ng V."/>
            <person name="Clum A."/>
            <person name="Steindorff A."/>
            <person name="Ohm R."/>
            <person name="Martin F."/>
            <person name="Silar P."/>
            <person name="Natvig D."/>
            <person name="Lalanne C."/>
            <person name="Gautier V."/>
            <person name="Ament-velasquez S.L."/>
            <person name="Kruys A."/>
            <person name="Hutchinson M.I."/>
            <person name="Powell A.J."/>
            <person name="Barry K."/>
            <person name="Miller A.N."/>
            <person name="Grigoriev I.V."/>
            <person name="Debuchy R."/>
            <person name="Gladieux P."/>
            <person name="Thoren M.H."/>
            <person name="Johannesson H."/>
        </authorList>
    </citation>
    <scope>NUCLEOTIDE SEQUENCE</scope>
    <source>
        <strain evidence="4">SMH3187-1</strain>
    </source>
</reference>
<dbReference type="GO" id="GO:0006144">
    <property type="term" value="P:purine nucleobase metabolic process"/>
    <property type="evidence" value="ECO:0007669"/>
    <property type="project" value="UniProtKB-KW"/>
</dbReference>
<proteinExistence type="predicted"/>
<organism evidence="4 5">
    <name type="scientific">Schizothecium vesticola</name>
    <dbReference type="NCBI Taxonomy" id="314040"/>
    <lineage>
        <taxon>Eukaryota</taxon>
        <taxon>Fungi</taxon>
        <taxon>Dikarya</taxon>
        <taxon>Ascomycota</taxon>
        <taxon>Pezizomycotina</taxon>
        <taxon>Sordariomycetes</taxon>
        <taxon>Sordariomycetidae</taxon>
        <taxon>Sordariales</taxon>
        <taxon>Schizotheciaceae</taxon>
        <taxon>Schizothecium</taxon>
    </lineage>
</organism>
<dbReference type="Proteomes" id="UP001172155">
    <property type="component" value="Unassembled WGS sequence"/>
</dbReference>
<gene>
    <name evidence="4" type="ORF">B0T18DRAFT_433772</name>
</gene>
<sequence>MSLLPPITTLPTLPPPALTAALDLLFEPTPDLHALVLPLLVDPFPSYPALLSTIRDRLHALVRAANHPHHPDKKRALHGILGSHPRLGEPREGVLSEQSKREQRNLKAGGGGGGEAAEAEGRELARLNREYEEVFPGLRYVVFVNGRGRGDAMCDIALDRARKILAEDTA</sequence>
<evidence type="ECO:0000259" key="3">
    <source>
        <dbReference type="Pfam" id="PF09349"/>
    </source>
</evidence>
<dbReference type="InterPro" id="IPR018020">
    <property type="entry name" value="OHCU_decarboxylase"/>
</dbReference>
<keyword evidence="5" id="KW-1185">Reference proteome</keyword>
<comment type="caution">
    <text evidence="4">The sequence shown here is derived from an EMBL/GenBank/DDBJ whole genome shotgun (WGS) entry which is preliminary data.</text>
</comment>
<evidence type="ECO:0000256" key="1">
    <source>
        <dbReference type="ARBA" id="ARBA00022631"/>
    </source>
</evidence>
<feature type="domain" description="Oxo-4-hydroxy-4-carboxy-5-ureidoimidazoline decarboxylase" evidence="3">
    <location>
        <begin position="12"/>
        <end position="160"/>
    </location>
</feature>
<dbReference type="Gene3D" id="1.10.3330.10">
    <property type="entry name" value="Oxo-4-hydroxy-4-carboxy-5-ureidoimidazoline decarboxylase"/>
    <property type="match status" value="1"/>
</dbReference>